<dbReference type="GO" id="GO:0005634">
    <property type="term" value="C:nucleus"/>
    <property type="evidence" value="ECO:0007669"/>
    <property type="project" value="TreeGrafter"/>
</dbReference>
<dbReference type="GO" id="GO:0032259">
    <property type="term" value="P:methylation"/>
    <property type="evidence" value="ECO:0007669"/>
    <property type="project" value="UniProtKB-KW"/>
</dbReference>
<keyword evidence="2" id="KW-0489">Methyltransferase</keyword>
<keyword evidence="2" id="KW-0808">Transferase</keyword>
<dbReference type="Pfam" id="PF05063">
    <property type="entry name" value="MT-A70"/>
    <property type="match status" value="1"/>
</dbReference>
<dbReference type="GO" id="GO:0008168">
    <property type="term" value="F:methyltransferase activity"/>
    <property type="evidence" value="ECO:0007669"/>
    <property type="project" value="UniProtKB-KW"/>
</dbReference>
<accession>A0A0C2IKV6</accession>
<evidence type="ECO:0000313" key="2">
    <source>
        <dbReference type="EMBL" id="KII66049.1"/>
    </source>
</evidence>
<dbReference type="PROSITE" id="PS51143">
    <property type="entry name" value="MT_A70"/>
    <property type="match status" value="1"/>
</dbReference>
<dbReference type="EMBL" id="JWZT01003622">
    <property type="protein sequence ID" value="KII66049.1"/>
    <property type="molecule type" value="Genomic_DNA"/>
</dbReference>
<evidence type="ECO:0000313" key="3">
    <source>
        <dbReference type="Proteomes" id="UP000031668"/>
    </source>
</evidence>
<dbReference type="Proteomes" id="UP000031668">
    <property type="component" value="Unassembled WGS sequence"/>
</dbReference>
<dbReference type="AlphaFoldDB" id="A0A0C2IKV6"/>
<evidence type="ECO:0000256" key="1">
    <source>
        <dbReference type="PROSITE-ProRule" id="PRU00489"/>
    </source>
</evidence>
<comment type="similarity">
    <text evidence="1">Belongs to the MT-A70-like family.</text>
</comment>
<gene>
    <name evidence="2" type="ORF">RF11_10155</name>
</gene>
<sequence>MSQTADYLFIDSAEVIDSTISSLHLSCHNSYYTCREIPYFTSKNQGGTPKTPDSLLEQHIHSCLNSLKQNMEFKRGENNIVLDAVVNWNLNTGWECDLSLLGYDRLTTSQLVNRIVRNGNECTILHVGDQKFIIPTNATFMICNILDIPDSLVKALGRFNLLIIDPPWPNRSVRRSNHYNSLSYDQLLSFNLGRFLTPDSLVLLWITNNTKNHNFLFDQLLPRWNLVPLCLFIWVKLTQTGEPVISLDSEHRKPYEQLLLLTNRPGPPFLLDKDKLNVEKIIFGVAPNSHSRKPNLLRLIKRLI</sequence>
<protein>
    <submittedName>
        <fullName evidence="2">Methyltransferase-like protein 4</fullName>
    </submittedName>
</protein>
<organism evidence="2 3">
    <name type="scientific">Thelohanellus kitauei</name>
    <name type="common">Myxosporean</name>
    <dbReference type="NCBI Taxonomy" id="669202"/>
    <lineage>
        <taxon>Eukaryota</taxon>
        <taxon>Metazoa</taxon>
        <taxon>Cnidaria</taxon>
        <taxon>Myxozoa</taxon>
        <taxon>Myxosporea</taxon>
        <taxon>Bivalvulida</taxon>
        <taxon>Platysporina</taxon>
        <taxon>Myxobolidae</taxon>
        <taxon>Thelohanellus</taxon>
    </lineage>
</organism>
<dbReference type="InterPro" id="IPR029063">
    <property type="entry name" value="SAM-dependent_MTases_sf"/>
</dbReference>
<dbReference type="PANTHER" id="PTHR12829:SF4">
    <property type="entry name" value="N(6)-ADENINE-SPECIFIC METHYLTRANSFERASE METTL4"/>
    <property type="match status" value="1"/>
</dbReference>
<name>A0A0C2IKV6_THEKT</name>
<keyword evidence="3" id="KW-1185">Reference proteome</keyword>
<dbReference type="PANTHER" id="PTHR12829">
    <property type="entry name" value="N6-ADENOSINE-METHYLTRANSFERASE"/>
    <property type="match status" value="1"/>
</dbReference>
<reference evidence="2 3" key="1">
    <citation type="journal article" date="2014" name="Genome Biol. Evol.">
        <title>The genome of the myxosporean Thelohanellus kitauei shows adaptations to nutrient acquisition within its fish host.</title>
        <authorList>
            <person name="Yang Y."/>
            <person name="Xiong J."/>
            <person name="Zhou Z."/>
            <person name="Huo F."/>
            <person name="Miao W."/>
            <person name="Ran C."/>
            <person name="Liu Y."/>
            <person name="Zhang J."/>
            <person name="Feng J."/>
            <person name="Wang M."/>
            <person name="Wang M."/>
            <person name="Wang L."/>
            <person name="Yao B."/>
        </authorList>
    </citation>
    <scope>NUCLEOTIDE SEQUENCE [LARGE SCALE GENOMIC DNA]</scope>
    <source>
        <strain evidence="2">Wuqing</strain>
    </source>
</reference>
<dbReference type="InterPro" id="IPR007757">
    <property type="entry name" value="MT-A70-like"/>
</dbReference>
<comment type="caution">
    <text evidence="2">The sequence shown here is derived from an EMBL/GenBank/DDBJ whole genome shotgun (WGS) entry which is preliminary data.</text>
</comment>
<proteinExistence type="inferred from homology"/>
<dbReference type="OrthoDB" id="61116at2759"/>
<dbReference type="SUPFAM" id="SSF53335">
    <property type="entry name" value="S-adenosyl-L-methionine-dependent methyltransferases"/>
    <property type="match status" value="1"/>
</dbReference>